<gene>
    <name evidence="3" type="ORF">E6K73_12675</name>
</gene>
<organism evidence="3 4">
    <name type="scientific">Eiseniibacteriota bacterium</name>
    <dbReference type="NCBI Taxonomy" id="2212470"/>
    <lineage>
        <taxon>Bacteria</taxon>
        <taxon>Candidatus Eiseniibacteriota</taxon>
    </lineage>
</organism>
<dbReference type="Pfam" id="PF19762">
    <property type="entry name" value="DUF6249"/>
    <property type="match status" value="1"/>
</dbReference>
<dbReference type="AlphaFoldDB" id="A0A538S9K2"/>
<feature type="domain" description="DUF6249" evidence="2">
    <location>
        <begin position="39"/>
        <end position="139"/>
    </location>
</feature>
<proteinExistence type="predicted"/>
<evidence type="ECO:0000256" key="1">
    <source>
        <dbReference type="SAM" id="Phobius"/>
    </source>
</evidence>
<evidence type="ECO:0000313" key="3">
    <source>
        <dbReference type="EMBL" id="TMQ48061.1"/>
    </source>
</evidence>
<feature type="transmembrane region" description="Helical" evidence="1">
    <location>
        <begin position="12"/>
        <end position="33"/>
    </location>
</feature>
<evidence type="ECO:0000313" key="4">
    <source>
        <dbReference type="Proteomes" id="UP000320184"/>
    </source>
</evidence>
<feature type="transmembrane region" description="Helical" evidence="1">
    <location>
        <begin position="119"/>
        <end position="141"/>
    </location>
</feature>
<evidence type="ECO:0000259" key="2">
    <source>
        <dbReference type="Pfam" id="PF19762"/>
    </source>
</evidence>
<accession>A0A538S9K2</accession>
<keyword evidence="1" id="KW-0812">Transmembrane</keyword>
<name>A0A538S9K2_UNCEI</name>
<dbReference type="EMBL" id="VBOT01000155">
    <property type="protein sequence ID" value="TMQ48061.1"/>
    <property type="molecule type" value="Genomic_DNA"/>
</dbReference>
<keyword evidence="1" id="KW-1133">Transmembrane helix</keyword>
<reference evidence="3 4" key="1">
    <citation type="journal article" date="2019" name="Nat. Microbiol.">
        <title>Mediterranean grassland soil C-N compound turnover is dependent on rainfall and depth, and is mediated by genomically divergent microorganisms.</title>
        <authorList>
            <person name="Diamond S."/>
            <person name="Andeer P.F."/>
            <person name="Li Z."/>
            <person name="Crits-Christoph A."/>
            <person name="Burstein D."/>
            <person name="Anantharaman K."/>
            <person name="Lane K.R."/>
            <person name="Thomas B.C."/>
            <person name="Pan C."/>
            <person name="Northen T.R."/>
            <person name="Banfield J.F."/>
        </authorList>
    </citation>
    <scope>NUCLEOTIDE SEQUENCE [LARGE SCALE GENOMIC DNA]</scope>
    <source>
        <strain evidence="3">WS_3</strain>
    </source>
</reference>
<feature type="transmembrane region" description="Helical" evidence="1">
    <location>
        <begin position="89"/>
        <end position="113"/>
    </location>
</feature>
<protein>
    <recommendedName>
        <fullName evidence="2">DUF6249 domain-containing protein</fullName>
    </recommendedName>
</protein>
<dbReference type="InterPro" id="IPR046216">
    <property type="entry name" value="DUF6249"/>
</dbReference>
<comment type="caution">
    <text evidence="3">The sequence shown here is derived from an EMBL/GenBank/DDBJ whole genome shotgun (WGS) entry which is preliminary data.</text>
</comment>
<dbReference type="Proteomes" id="UP000320184">
    <property type="component" value="Unassembled WGS sequence"/>
</dbReference>
<keyword evidence="1" id="KW-0472">Membrane</keyword>
<sequence length="153" mass="16227">MFLNILDPESIIAFMIFAVPGAAIVGGITAGVVRTLGRQRLVELAHRERIAAIERGIDPAKLPPLPDLGDGELYGGSWAQRAKHRAQGLMVAGLITSFAGVGLTTIGLLMYGTHSREPVWAVGLIPMFVGVALLLSAWLVWPRNGQKHSAPGG</sequence>